<name>A0A5B0H8E6_9BURK</name>
<dbReference type="EMBL" id="VTUZ01000009">
    <property type="protein sequence ID" value="KAA1011457.1"/>
    <property type="molecule type" value="Genomic_DNA"/>
</dbReference>
<organism evidence="1 2">
    <name type="scientific">Paraburkholderia panacisoli</name>
    <dbReference type="NCBI Taxonomy" id="2603818"/>
    <lineage>
        <taxon>Bacteria</taxon>
        <taxon>Pseudomonadati</taxon>
        <taxon>Pseudomonadota</taxon>
        <taxon>Betaproteobacteria</taxon>
        <taxon>Burkholderiales</taxon>
        <taxon>Burkholderiaceae</taxon>
        <taxon>Paraburkholderia</taxon>
    </lineage>
</organism>
<evidence type="ECO:0000313" key="2">
    <source>
        <dbReference type="Proteomes" id="UP000325273"/>
    </source>
</evidence>
<accession>A0A5B0H8E6</accession>
<dbReference type="Proteomes" id="UP000325273">
    <property type="component" value="Unassembled WGS sequence"/>
</dbReference>
<protein>
    <submittedName>
        <fullName evidence="1">Uncharacterized protein</fullName>
    </submittedName>
</protein>
<comment type="caution">
    <text evidence="1">The sequence shown here is derived from an EMBL/GenBank/DDBJ whole genome shotgun (WGS) entry which is preliminary data.</text>
</comment>
<sequence>MPTEAASPFVRLSRDVIFSRAALCRHVEEEPFSLSGSTVRSAPRPARKMAQENAMRLDAAPAEQPSLF</sequence>
<dbReference type="AlphaFoldDB" id="A0A5B0H8E6"/>
<keyword evidence="2" id="KW-1185">Reference proteome</keyword>
<evidence type="ECO:0000313" key="1">
    <source>
        <dbReference type="EMBL" id="KAA1011457.1"/>
    </source>
</evidence>
<reference evidence="1 2" key="1">
    <citation type="submission" date="2019-08" db="EMBL/GenBank/DDBJ databases">
        <title>Paraburkholderia sp. DCY113.</title>
        <authorList>
            <person name="Kang J."/>
        </authorList>
    </citation>
    <scope>NUCLEOTIDE SEQUENCE [LARGE SCALE GENOMIC DNA]</scope>
    <source>
        <strain evidence="1 2">DCY113</strain>
    </source>
</reference>
<gene>
    <name evidence="1" type="ORF">FVF58_16240</name>
</gene>
<proteinExistence type="predicted"/>
<dbReference type="RefSeq" id="WP_149670889.1">
    <property type="nucleotide sequence ID" value="NZ_VTUZ01000009.1"/>
</dbReference>